<proteinExistence type="predicted"/>
<comment type="caution">
    <text evidence="1">The sequence shown here is derived from an EMBL/GenBank/DDBJ whole genome shotgun (WGS) entry which is preliminary data.</text>
</comment>
<dbReference type="EMBL" id="AWTR02000032">
    <property type="protein sequence ID" value="ETZ07557.1"/>
    <property type="molecule type" value="Genomic_DNA"/>
</dbReference>
<name>W6TUW6_HOLOB</name>
<dbReference type="RefSeq" id="WP_024161035.1">
    <property type="nucleotide sequence ID" value="NZ_AWTR02000032.1"/>
</dbReference>
<keyword evidence="2" id="KW-1185">Reference proteome</keyword>
<accession>W6TUW6</accession>
<dbReference type="AlphaFoldDB" id="W6TUW6"/>
<gene>
    <name evidence="1" type="ORF">P618_200248</name>
</gene>
<sequence>MITVKHKSHHMSLQLIEVFVKINLCCALFEDSVDDFDLSVSSRVLEVGEPVLNGMLLSHHIKGGRFVFWLQVLRKQLIGKLRPHCL</sequence>
<dbReference type="Proteomes" id="UP000019112">
    <property type="component" value="Unassembled WGS sequence"/>
</dbReference>
<protein>
    <submittedName>
        <fullName evidence="1">Uncharacterized protein</fullName>
    </submittedName>
</protein>
<reference evidence="1 2" key="1">
    <citation type="journal article" date="2014" name="FEMS Microbiol. Lett.">
        <title>Draft genome sequences of three Holospora species (Holospora obtusa, Holospora undulata, and Holospora elegans), endonuclear symbiotic bacteria of the ciliate Paramecium caudatum.</title>
        <authorList>
            <person name="Dohra H."/>
            <person name="Tanaka K."/>
            <person name="Suzuki T."/>
            <person name="Fujishima M."/>
            <person name="Suzuki H."/>
        </authorList>
    </citation>
    <scope>NUCLEOTIDE SEQUENCE [LARGE SCALE GENOMIC DNA]</scope>
    <source>
        <strain evidence="1 2">F1</strain>
    </source>
</reference>
<organism evidence="1 2">
    <name type="scientific">Holospora obtusa F1</name>
    <dbReference type="NCBI Taxonomy" id="1399147"/>
    <lineage>
        <taxon>Bacteria</taxon>
        <taxon>Pseudomonadati</taxon>
        <taxon>Pseudomonadota</taxon>
        <taxon>Alphaproteobacteria</taxon>
        <taxon>Holosporales</taxon>
        <taxon>Holosporaceae</taxon>
        <taxon>Holospora</taxon>
    </lineage>
</organism>
<evidence type="ECO:0000313" key="2">
    <source>
        <dbReference type="Proteomes" id="UP000019112"/>
    </source>
</evidence>
<evidence type="ECO:0000313" key="1">
    <source>
        <dbReference type="EMBL" id="ETZ07557.1"/>
    </source>
</evidence>